<dbReference type="InterPro" id="IPR036390">
    <property type="entry name" value="WH_DNA-bd_sf"/>
</dbReference>
<evidence type="ECO:0000256" key="2">
    <source>
        <dbReference type="ARBA" id="ARBA00022679"/>
    </source>
</evidence>
<keyword evidence="1 6" id="KW-0489">Methyltransferase</keyword>
<dbReference type="InterPro" id="IPR029063">
    <property type="entry name" value="SAM-dependent_MTases_sf"/>
</dbReference>
<keyword evidence="3" id="KW-0949">S-adenosyl-L-methionine</keyword>
<feature type="domain" description="O-methyltransferase C-terminal" evidence="4">
    <location>
        <begin position="268"/>
        <end position="448"/>
    </location>
</feature>
<organism evidence="6 7">
    <name type="scientific">Schizopora paradoxa</name>
    <dbReference type="NCBI Taxonomy" id="27342"/>
    <lineage>
        <taxon>Eukaryota</taxon>
        <taxon>Fungi</taxon>
        <taxon>Dikarya</taxon>
        <taxon>Basidiomycota</taxon>
        <taxon>Agaricomycotina</taxon>
        <taxon>Agaricomycetes</taxon>
        <taxon>Hymenochaetales</taxon>
        <taxon>Schizoporaceae</taxon>
        <taxon>Schizopora</taxon>
    </lineage>
</organism>
<dbReference type="Proteomes" id="UP000053477">
    <property type="component" value="Unassembled WGS sequence"/>
</dbReference>
<evidence type="ECO:0000256" key="3">
    <source>
        <dbReference type="ARBA" id="ARBA00022691"/>
    </source>
</evidence>
<dbReference type="Pfam" id="PF08100">
    <property type="entry name" value="Dimerisation"/>
    <property type="match status" value="1"/>
</dbReference>
<dbReference type="EMBL" id="KQ085963">
    <property type="protein sequence ID" value="KLO13218.1"/>
    <property type="molecule type" value="Genomic_DNA"/>
</dbReference>
<dbReference type="InterPro" id="IPR012967">
    <property type="entry name" value="COMT_dimerisation"/>
</dbReference>
<sequence>MRTGTSSTLSGLTEIIAQNVLVLEESMENKGINIPSLNDVYDSQLEFHNEEPEVARSIDMICRAALQLIQTVRSSKAILMQTALSHITASALRCASELHIATILYEAGPEGMHVADIAAKCGVDYRKLSSILRCLGKQWIFREISPEVYANNRLSSLLHKGKSYEDLTSDPDTIYDKPEAALSAIVGHMSDEGAKATSYLYEALTDQSFGFSDEADHSAFSLGLQTEKSVWEYFEEPGREDLLDRYAAAMEGLQEIEPPNLAEGAFDWASLPPESVVVDVGGGIGSVPIHIAHKHPEIEFVVQDRPAVIADGVKRWEQRNQAGYIHFEEHDFFEAQPIKNPSVFLLNNVLPDWSDKYAKKILMRLRAAAGPDTRLVTRDTVIPYSCQVPVSDKTLSIPGVVVQQLPQPLDINGPSAFSYDLSLFMTVLFNGMERTLGHMAELLRSSGWEIEKIEEHDAGGHLPSSIICIPLKGWRDPREMVSKYRMSFFG</sequence>
<dbReference type="SUPFAM" id="SSF53335">
    <property type="entry name" value="S-adenosyl-L-methionine-dependent methyltransferases"/>
    <property type="match status" value="1"/>
</dbReference>
<dbReference type="InterPro" id="IPR016461">
    <property type="entry name" value="COMT-like"/>
</dbReference>
<dbReference type="GO" id="GO:0032259">
    <property type="term" value="P:methylation"/>
    <property type="evidence" value="ECO:0007669"/>
    <property type="project" value="UniProtKB-KW"/>
</dbReference>
<dbReference type="OrthoDB" id="1606438at2759"/>
<evidence type="ECO:0000256" key="1">
    <source>
        <dbReference type="ARBA" id="ARBA00022603"/>
    </source>
</evidence>
<gene>
    <name evidence="6" type="ORF">SCHPADRAFT_377277</name>
</gene>
<accession>A0A0H2RUU1</accession>
<protein>
    <submittedName>
        <fullName evidence="6">S-adenosyl-L-methionine-dependent methyltransferase</fullName>
    </submittedName>
</protein>
<feature type="domain" description="O-methyltransferase dimerisation" evidence="5">
    <location>
        <begin position="80"/>
        <end position="160"/>
    </location>
</feature>
<keyword evidence="7" id="KW-1185">Reference proteome</keyword>
<dbReference type="Gene3D" id="3.40.50.150">
    <property type="entry name" value="Vaccinia Virus protein VP39"/>
    <property type="match status" value="1"/>
</dbReference>
<dbReference type="Gene3D" id="1.10.10.10">
    <property type="entry name" value="Winged helix-like DNA-binding domain superfamily/Winged helix DNA-binding domain"/>
    <property type="match status" value="1"/>
</dbReference>
<dbReference type="PROSITE" id="PS51683">
    <property type="entry name" value="SAM_OMT_II"/>
    <property type="match status" value="1"/>
</dbReference>
<dbReference type="PANTHER" id="PTHR43712">
    <property type="entry name" value="PUTATIVE (AFU_ORTHOLOGUE AFUA_4G14580)-RELATED"/>
    <property type="match status" value="1"/>
</dbReference>
<dbReference type="InterPro" id="IPR001077">
    <property type="entry name" value="COMT_C"/>
</dbReference>
<keyword evidence="2 6" id="KW-0808">Transferase</keyword>
<name>A0A0H2RUU1_9AGAM</name>
<dbReference type="GO" id="GO:0008171">
    <property type="term" value="F:O-methyltransferase activity"/>
    <property type="evidence" value="ECO:0007669"/>
    <property type="project" value="InterPro"/>
</dbReference>
<dbReference type="Pfam" id="PF00891">
    <property type="entry name" value="Methyltransf_2"/>
    <property type="match status" value="1"/>
</dbReference>
<dbReference type="AlphaFoldDB" id="A0A0H2RUU1"/>
<dbReference type="PANTHER" id="PTHR43712:SF2">
    <property type="entry name" value="O-METHYLTRANSFERASE CICE"/>
    <property type="match status" value="1"/>
</dbReference>
<evidence type="ECO:0000259" key="5">
    <source>
        <dbReference type="Pfam" id="PF08100"/>
    </source>
</evidence>
<dbReference type="InterPro" id="IPR036388">
    <property type="entry name" value="WH-like_DNA-bd_sf"/>
</dbReference>
<dbReference type="STRING" id="27342.A0A0H2RUU1"/>
<proteinExistence type="predicted"/>
<dbReference type="InParanoid" id="A0A0H2RUU1"/>
<evidence type="ECO:0000313" key="7">
    <source>
        <dbReference type="Proteomes" id="UP000053477"/>
    </source>
</evidence>
<dbReference type="SUPFAM" id="SSF46785">
    <property type="entry name" value="Winged helix' DNA-binding domain"/>
    <property type="match status" value="1"/>
</dbReference>
<reference evidence="6 7" key="1">
    <citation type="submission" date="2015-04" db="EMBL/GenBank/DDBJ databases">
        <title>Complete genome sequence of Schizopora paradoxa KUC8140, a cosmopolitan wood degrader in East Asia.</title>
        <authorList>
            <consortium name="DOE Joint Genome Institute"/>
            <person name="Min B."/>
            <person name="Park H."/>
            <person name="Jang Y."/>
            <person name="Kim J.-J."/>
            <person name="Kim K.H."/>
            <person name="Pangilinan J."/>
            <person name="Lipzen A."/>
            <person name="Riley R."/>
            <person name="Grigoriev I.V."/>
            <person name="Spatafora J.W."/>
            <person name="Choi I.-G."/>
        </authorList>
    </citation>
    <scope>NUCLEOTIDE SEQUENCE [LARGE SCALE GENOMIC DNA]</scope>
    <source>
        <strain evidence="6 7">KUC8140</strain>
    </source>
</reference>
<evidence type="ECO:0000259" key="4">
    <source>
        <dbReference type="Pfam" id="PF00891"/>
    </source>
</evidence>
<dbReference type="GO" id="GO:0046983">
    <property type="term" value="F:protein dimerization activity"/>
    <property type="evidence" value="ECO:0007669"/>
    <property type="project" value="InterPro"/>
</dbReference>
<evidence type="ECO:0000313" key="6">
    <source>
        <dbReference type="EMBL" id="KLO13218.1"/>
    </source>
</evidence>